<dbReference type="InterPro" id="IPR041374">
    <property type="entry name" value="BaeRF_family12"/>
</dbReference>
<keyword evidence="3" id="KW-1185">Reference proteome</keyword>
<comment type="caution">
    <text evidence="2">The sequence shown here is derived from an EMBL/GenBank/DDBJ whole genome shotgun (WGS) entry which is preliminary data.</text>
</comment>
<organism evidence="2 3">
    <name type="scientific">Paracoccus caeni</name>
    <dbReference type="NCBI Taxonomy" id="657651"/>
    <lineage>
        <taxon>Bacteria</taxon>
        <taxon>Pseudomonadati</taxon>
        <taxon>Pseudomonadota</taxon>
        <taxon>Alphaproteobacteria</taxon>
        <taxon>Rhodobacterales</taxon>
        <taxon>Paracoccaceae</taxon>
        <taxon>Paracoccus</taxon>
    </lineage>
</organism>
<name>A0A934SJ12_9RHOB</name>
<dbReference type="AlphaFoldDB" id="A0A934SJ12"/>
<evidence type="ECO:0000313" key="3">
    <source>
        <dbReference type="Proteomes" id="UP000640485"/>
    </source>
</evidence>
<evidence type="ECO:0000256" key="1">
    <source>
        <dbReference type="SAM" id="MobiDB-lite"/>
    </source>
</evidence>
<protein>
    <submittedName>
        <fullName evidence="2">Host attachment protein</fullName>
    </submittedName>
</protein>
<feature type="region of interest" description="Disordered" evidence="1">
    <location>
        <begin position="37"/>
        <end position="56"/>
    </location>
</feature>
<accession>A0A934SJ12</accession>
<sequence>MLSENALVVVADGQSAVLFRNIARHGVELGEAEKLTRKDLDQEPPGAVTDEGSVNEDEDTAFPAQLADHLNALALKQKFEDLAIIADPATLGIMRKRYHKELQYRLRKELAKNLTNSDVKAIEGALA</sequence>
<dbReference type="Pfam" id="PF18856">
    <property type="entry name" value="baeRF_family12"/>
    <property type="match status" value="1"/>
</dbReference>
<evidence type="ECO:0000313" key="2">
    <source>
        <dbReference type="EMBL" id="MBK4215338.1"/>
    </source>
</evidence>
<gene>
    <name evidence="2" type="ORF">JJJ17_05300</name>
</gene>
<reference evidence="2" key="1">
    <citation type="submission" date="2021-01" db="EMBL/GenBank/DDBJ databases">
        <title>Paracoccus amoyensis sp. nov., isolated from the surface seawater along the coast of Xiamen Island, China.</title>
        <authorList>
            <person name="Lyu L."/>
        </authorList>
    </citation>
    <scope>NUCLEOTIDE SEQUENCE</scope>
    <source>
        <strain evidence="2">MJ17</strain>
    </source>
</reference>
<dbReference type="RefSeq" id="WP_200684284.1">
    <property type="nucleotide sequence ID" value="NZ_JAEPRQ010000001.1"/>
</dbReference>
<dbReference type="Proteomes" id="UP000640485">
    <property type="component" value="Unassembled WGS sequence"/>
</dbReference>
<proteinExistence type="predicted"/>
<dbReference type="EMBL" id="JAEPRQ010000001">
    <property type="protein sequence ID" value="MBK4215338.1"/>
    <property type="molecule type" value="Genomic_DNA"/>
</dbReference>